<feature type="binding site" evidence="1">
    <location>
        <begin position="225"/>
        <end position="231"/>
    </location>
    <ligand>
        <name>ATP</name>
        <dbReference type="ChEBI" id="CHEBI:30616"/>
    </ligand>
</feature>
<dbReference type="PANTHER" id="PTHR13504:SF38">
    <property type="entry name" value="FIDO DOMAIN-CONTAINING PROTEIN"/>
    <property type="match status" value="1"/>
</dbReference>
<keyword evidence="1" id="KW-0547">Nucleotide-binding</keyword>
<dbReference type="PANTHER" id="PTHR13504">
    <property type="entry name" value="FIDO DOMAIN-CONTAINING PROTEIN DDB_G0283145"/>
    <property type="match status" value="1"/>
</dbReference>
<dbReference type="InterPro" id="IPR025758">
    <property type="entry name" value="Fic/DOC_N"/>
</dbReference>
<proteinExistence type="predicted"/>
<name>A0A1F6NZ64_9BACT</name>
<dbReference type="InterPro" id="IPR026287">
    <property type="entry name" value="SoFic-like"/>
</dbReference>
<evidence type="ECO:0000256" key="4">
    <source>
        <dbReference type="PIRSR" id="PIRSR640198-4"/>
    </source>
</evidence>
<dbReference type="PIRSF" id="PIRSF038925">
    <property type="entry name" value="AMP-prot_trans"/>
    <property type="match status" value="1"/>
</dbReference>
<dbReference type="SUPFAM" id="SSF140931">
    <property type="entry name" value="Fic-like"/>
    <property type="match status" value="1"/>
</dbReference>
<dbReference type="GO" id="GO:0005524">
    <property type="term" value="F:ATP binding"/>
    <property type="evidence" value="ECO:0007669"/>
    <property type="project" value="UniProtKB-KW"/>
</dbReference>
<comment type="caution">
    <text evidence="6">The sequence shown here is derived from an EMBL/GenBank/DDBJ whole genome shotgun (WGS) entry which is preliminary data.</text>
</comment>
<feature type="domain" description="Fido" evidence="5">
    <location>
        <begin position="134"/>
        <end position="284"/>
    </location>
</feature>
<dbReference type="EMBL" id="MFQY01000062">
    <property type="protein sequence ID" value="OGH89222.1"/>
    <property type="molecule type" value="Genomic_DNA"/>
</dbReference>
<dbReference type="PROSITE" id="PS51459">
    <property type="entry name" value="FIDO"/>
    <property type="match status" value="1"/>
</dbReference>
<dbReference type="Pfam" id="PF02661">
    <property type="entry name" value="Fic"/>
    <property type="match status" value="1"/>
</dbReference>
<dbReference type="InterPro" id="IPR040198">
    <property type="entry name" value="Fido_containing"/>
</dbReference>
<keyword evidence="1" id="KW-0067">ATP-binding</keyword>
<feature type="active site" evidence="2">
    <location>
        <position position="220"/>
    </location>
</feature>
<evidence type="ECO:0000313" key="7">
    <source>
        <dbReference type="Proteomes" id="UP000178895"/>
    </source>
</evidence>
<dbReference type="InterPro" id="IPR003812">
    <property type="entry name" value="Fido"/>
</dbReference>
<protein>
    <submittedName>
        <fullName evidence="6">Cell filamentation protein Fic</fullName>
    </submittedName>
</protein>
<dbReference type="Gene3D" id="1.10.3290.10">
    <property type="entry name" value="Fido-like domain"/>
    <property type="match status" value="1"/>
</dbReference>
<evidence type="ECO:0000256" key="1">
    <source>
        <dbReference type="PIRSR" id="PIRSR038925-1"/>
    </source>
</evidence>
<dbReference type="InterPro" id="IPR036597">
    <property type="entry name" value="Fido-like_dom_sf"/>
</dbReference>
<evidence type="ECO:0000256" key="2">
    <source>
        <dbReference type="PIRSR" id="PIRSR640198-1"/>
    </source>
</evidence>
<organism evidence="6 7">
    <name type="scientific">Candidatus Magasanikbacteria bacterium RIFOXYC2_FULL_40_16</name>
    <dbReference type="NCBI Taxonomy" id="1798703"/>
    <lineage>
        <taxon>Bacteria</taxon>
        <taxon>Candidatus Magasanikiibacteriota</taxon>
    </lineage>
</organism>
<feature type="binding site" evidence="1">
    <location>
        <position position="220"/>
    </location>
    <ligand>
        <name>ATP</name>
        <dbReference type="ChEBI" id="CHEBI:30616"/>
    </ligand>
</feature>
<evidence type="ECO:0000256" key="3">
    <source>
        <dbReference type="PIRSR" id="PIRSR640198-2"/>
    </source>
</evidence>
<accession>A0A1F6NZ64</accession>
<dbReference type="Pfam" id="PF13784">
    <property type="entry name" value="Fic_N"/>
    <property type="match status" value="1"/>
</dbReference>
<evidence type="ECO:0000259" key="5">
    <source>
        <dbReference type="PROSITE" id="PS51459"/>
    </source>
</evidence>
<reference evidence="6 7" key="1">
    <citation type="journal article" date="2016" name="Nat. Commun.">
        <title>Thousands of microbial genomes shed light on interconnected biogeochemical processes in an aquifer system.</title>
        <authorList>
            <person name="Anantharaman K."/>
            <person name="Brown C.T."/>
            <person name="Hug L.A."/>
            <person name="Sharon I."/>
            <person name="Castelle C.J."/>
            <person name="Probst A.J."/>
            <person name="Thomas B.C."/>
            <person name="Singh A."/>
            <person name="Wilkins M.J."/>
            <person name="Karaoz U."/>
            <person name="Brodie E.L."/>
            <person name="Williams K.H."/>
            <person name="Hubbard S.S."/>
            <person name="Banfield J.F."/>
        </authorList>
    </citation>
    <scope>NUCLEOTIDE SEQUENCE [LARGE SCALE GENOMIC DNA]</scope>
</reference>
<feature type="binding site" evidence="1">
    <location>
        <position position="262"/>
    </location>
    <ligand>
        <name>ATP</name>
        <dbReference type="ChEBI" id="CHEBI:30616"/>
    </ligand>
</feature>
<dbReference type="Proteomes" id="UP000178895">
    <property type="component" value="Unassembled WGS sequence"/>
</dbReference>
<gene>
    <name evidence="6" type="ORF">A2469_00735</name>
</gene>
<feature type="glycosylation site" description="N-linked (GlcNAc...) asparagine" evidence="4">
    <location>
        <position position="123"/>
    </location>
</feature>
<sequence length="386" mass="44651">MANKPQQNQFIVGTHKKHFWGKDYEYQSFLPSPVNHPYEWQDKRIPVLLEEAIRLVGELNAYSILVPDVDFFIQMHVRNEAVKSSRIEGTRTGMDEAILPEEEISPEKRDDWTEVQNYIKAMNTSIARLNELPISMRLLQEAHEILLSGVRGEHKQPGEVRTAQNWIGGTSIQTAAFIPPHPEDIPEALKDLEFFWHNKGLNMPHLIKMAISHYQFETIHPFNDGNGRIGRMLIGLHLIELGILRKPTLYLSDFFERNKGAYYDALTFVRERNDLDQWVVFFLSAVIETAKKGKDTFEKIIDLRARYEKQIMELGRRAKLAHRLLLQSFSMPAFKVSNASKYLNASNTATNTLVGEMERVGILKEVTGFSRNRIFVLHEYLGLFKR</sequence>
<feature type="binding site" evidence="1">
    <location>
        <position position="88"/>
    </location>
    <ligand>
        <name>ATP</name>
        <dbReference type="ChEBI" id="CHEBI:30616"/>
    </ligand>
</feature>
<evidence type="ECO:0000313" key="6">
    <source>
        <dbReference type="EMBL" id="OGH89222.1"/>
    </source>
</evidence>
<dbReference type="AlphaFoldDB" id="A0A1F6NZ64"/>
<feature type="binding site" evidence="3">
    <location>
        <begin position="224"/>
        <end position="231"/>
    </location>
    <ligand>
        <name>ATP</name>
        <dbReference type="ChEBI" id="CHEBI:30616"/>
    </ligand>
</feature>